<dbReference type="AlphaFoldDB" id="A0A811Q7W1"/>
<name>A0A811Q7W1_9POAL</name>
<evidence type="ECO:0000313" key="3">
    <source>
        <dbReference type="Proteomes" id="UP000604825"/>
    </source>
</evidence>
<keyword evidence="3" id="KW-1185">Reference proteome</keyword>
<feature type="compositionally biased region" description="Polar residues" evidence="1">
    <location>
        <begin position="104"/>
        <end position="115"/>
    </location>
</feature>
<evidence type="ECO:0000256" key="1">
    <source>
        <dbReference type="SAM" id="MobiDB-lite"/>
    </source>
</evidence>
<protein>
    <submittedName>
        <fullName evidence="2">Uncharacterized protein</fullName>
    </submittedName>
</protein>
<proteinExistence type="predicted"/>
<gene>
    <name evidence="2" type="ORF">NCGR_LOCUS35838</name>
</gene>
<evidence type="ECO:0000313" key="2">
    <source>
        <dbReference type="EMBL" id="CAD6252110.1"/>
    </source>
</evidence>
<comment type="caution">
    <text evidence="2">The sequence shown here is derived from an EMBL/GenBank/DDBJ whole genome shotgun (WGS) entry which is preliminary data.</text>
</comment>
<reference evidence="2" key="1">
    <citation type="submission" date="2020-10" db="EMBL/GenBank/DDBJ databases">
        <authorList>
            <person name="Han B."/>
            <person name="Lu T."/>
            <person name="Zhao Q."/>
            <person name="Huang X."/>
            <person name="Zhao Y."/>
        </authorList>
    </citation>
    <scope>NUCLEOTIDE SEQUENCE</scope>
</reference>
<feature type="compositionally biased region" description="Basic residues" evidence="1">
    <location>
        <begin position="149"/>
        <end position="159"/>
    </location>
</feature>
<dbReference type="Proteomes" id="UP000604825">
    <property type="component" value="Unassembled WGS sequence"/>
</dbReference>
<feature type="region of interest" description="Disordered" evidence="1">
    <location>
        <begin position="1"/>
        <end position="159"/>
    </location>
</feature>
<sequence length="159" mass="16838">MVDNVDDGPLVAEEAAKAKDAATSIQGDRTQAEGGPDKSPLPSTHEGSTPQSNGPPAHEAQEASQAVAVDADRSTAHQSPPWDGTVPDEEQGAITPPVNRPERTTPSPSKDTASAQRRFKSFAVKVNRPKPVALLKRPSPVKAAETPRKRPTRSRRIAA</sequence>
<organism evidence="2 3">
    <name type="scientific">Miscanthus lutarioriparius</name>
    <dbReference type="NCBI Taxonomy" id="422564"/>
    <lineage>
        <taxon>Eukaryota</taxon>
        <taxon>Viridiplantae</taxon>
        <taxon>Streptophyta</taxon>
        <taxon>Embryophyta</taxon>
        <taxon>Tracheophyta</taxon>
        <taxon>Spermatophyta</taxon>
        <taxon>Magnoliopsida</taxon>
        <taxon>Liliopsida</taxon>
        <taxon>Poales</taxon>
        <taxon>Poaceae</taxon>
        <taxon>PACMAD clade</taxon>
        <taxon>Panicoideae</taxon>
        <taxon>Andropogonodae</taxon>
        <taxon>Andropogoneae</taxon>
        <taxon>Saccharinae</taxon>
        <taxon>Miscanthus</taxon>
    </lineage>
</organism>
<dbReference type="EMBL" id="CAJGYO010000008">
    <property type="protein sequence ID" value="CAD6252110.1"/>
    <property type="molecule type" value="Genomic_DNA"/>
</dbReference>
<accession>A0A811Q7W1</accession>
<feature type="compositionally biased region" description="Polar residues" evidence="1">
    <location>
        <begin position="41"/>
        <end position="54"/>
    </location>
</feature>